<protein>
    <submittedName>
        <fullName evidence="1">Uncharacterized protein</fullName>
    </submittedName>
</protein>
<sequence>MGRGHNAAAVAAQVPRYIEGVVQDAYADRAFLKAEAFRLLDRSIRDLQIGEDVRQWLWGFVEYAS</sequence>
<dbReference type="RefSeq" id="WP_249905298.1">
    <property type="nucleotide sequence ID" value="NZ_JAMGBA010000004.1"/>
</dbReference>
<reference evidence="1 2" key="1">
    <citation type="submission" date="2022-05" db="EMBL/GenBank/DDBJ databases">
        <authorList>
            <person name="Jo J.-H."/>
            <person name="Im W.-T."/>
        </authorList>
    </citation>
    <scope>NUCLEOTIDE SEQUENCE [LARGE SCALE GENOMIC DNA]</scope>
    <source>
        <strain evidence="1 2">NSE70-1</strain>
    </source>
</reference>
<comment type="caution">
    <text evidence="1">The sequence shown here is derived from an EMBL/GenBank/DDBJ whole genome shotgun (WGS) entry which is preliminary data.</text>
</comment>
<name>A0ABT0RXV5_9SPHN</name>
<evidence type="ECO:0000313" key="1">
    <source>
        <dbReference type="EMBL" id="MCL6699838.1"/>
    </source>
</evidence>
<dbReference type="EMBL" id="JAMGBA010000004">
    <property type="protein sequence ID" value="MCL6699838.1"/>
    <property type="molecule type" value="Genomic_DNA"/>
</dbReference>
<proteinExistence type="predicted"/>
<accession>A0ABT0RXV5</accession>
<gene>
    <name evidence="1" type="ORF">LZ496_13745</name>
</gene>
<evidence type="ECO:0000313" key="2">
    <source>
        <dbReference type="Proteomes" id="UP001203410"/>
    </source>
</evidence>
<organism evidence="1 2">
    <name type="scientific">Sphingomonas caseinilyticus</name>
    <dbReference type="NCBI Taxonomy" id="2908205"/>
    <lineage>
        <taxon>Bacteria</taxon>
        <taxon>Pseudomonadati</taxon>
        <taxon>Pseudomonadota</taxon>
        <taxon>Alphaproteobacteria</taxon>
        <taxon>Sphingomonadales</taxon>
        <taxon>Sphingomonadaceae</taxon>
        <taxon>Sphingomonas</taxon>
    </lineage>
</organism>
<keyword evidence="2" id="KW-1185">Reference proteome</keyword>
<dbReference type="Proteomes" id="UP001203410">
    <property type="component" value="Unassembled WGS sequence"/>
</dbReference>